<dbReference type="Pfam" id="PF01149">
    <property type="entry name" value="Fapy_DNA_glyco"/>
    <property type="match status" value="1"/>
</dbReference>
<dbReference type="InterPro" id="IPR035937">
    <property type="entry name" value="FPG_N"/>
</dbReference>
<evidence type="ECO:0000256" key="4">
    <source>
        <dbReference type="ARBA" id="ARBA00022763"/>
    </source>
</evidence>
<sequence>MPEGDTVFRVAARLHEALAGERITRGEVRHPRLAELELTGRRVREVRPVGKHLLIRFEDGGTLHAHLRMDGTWQTGPPGARWRRPAHRARVVLTTERSQAVGFDLHDLRWLPTSAEHRVLGHLGPDLLDPGWDADSAAEAARRLTVDPQRELGTALVDQRVLAGIGNVHKSEICFLLGRLPGTPVGELDAQQVVRVARDQLRRSAERGSRSGNPGERTRIYGKRVCPRCGTAVRRTRQGADADSRITFHCPRCQV</sequence>
<dbReference type="PANTHER" id="PTHR42697:SF1">
    <property type="entry name" value="ENDONUCLEASE 8"/>
    <property type="match status" value="1"/>
</dbReference>
<evidence type="ECO:0000256" key="1">
    <source>
        <dbReference type="ARBA" id="ARBA00009409"/>
    </source>
</evidence>
<feature type="domain" description="FPG-type" evidence="14">
    <location>
        <begin position="219"/>
        <end position="255"/>
    </location>
</feature>
<evidence type="ECO:0000256" key="7">
    <source>
        <dbReference type="ARBA" id="ARBA00022833"/>
    </source>
</evidence>
<evidence type="ECO:0000256" key="9">
    <source>
        <dbReference type="ARBA" id="ARBA00023204"/>
    </source>
</evidence>
<keyword evidence="6" id="KW-0378">Hydrolase</keyword>
<keyword evidence="9" id="KW-0234">DNA repair</keyword>
<evidence type="ECO:0000313" key="16">
    <source>
        <dbReference type="EMBL" id="MBE9374276.1"/>
    </source>
</evidence>
<evidence type="ECO:0000256" key="11">
    <source>
        <dbReference type="ARBA" id="ARBA00023268"/>
    </source>
</evidence>
<keyword evidence="5 13" id="KW-0863">Zinc-finger</keyword>
<dbReference type="InterPro" id="IPR010979">
    <property type="entry name" value="Ribosomal_uS13-like_H2TH"/>
</dbReference>
<dbReference type="Proteomes" id="UP000598360">
    <property type="component" value="Unassembled WGS sequence"/>
</dbReference>
<gene>
    <name evidence="16" type="ORF">IQ251_07425</name>
</gene>
<dbReference type="GO" id="GO:0000703">
    <property type="term" value="F:oxidized pyrimidine nucleobase lesion DNA N-glycosylase activity"/>
    <property type="evidence" value="ECO:0007669"/>
    <property type="project" value="TreeGrafter"/>
</dbReference>
<dbReference type="PROSITE" id="PS51068">
    <property type="entry name" value="FPG_CAT"/>
    <property type="match status" value="1"/>
</dbReference>
<keyword evidence="11" id="KW-0511">Multifunctional enzyme</keyword>
<evidence type="ECO:0000313" key="17">
    <source>
        <dbReference type="Proteomes" id="UP000598360"/>
    </source>
</evidence>
<evidence type="ECO:0000256" key="5">
    <source>
        <dbReference type="ARBA" id="ARBA00022771"/>
    </source>
</evidence>
<dbReference type="GO" id="GO:0140078">
    <property type="term" value="F:class I DNA-(apurinic or apyrimidinic site) endonuclease activity"/>
    <property type="evidence" value="ECO:0007669"/>
    <property type="project" value="UniProtKB-EC"/>
</dbReference>
<evidence type="ECO:0000259" key="14">
    <source>
        <dbReference type="PROSITE" id="PS51066"/>
    </source>
</evidence>
<reference evidence="16" key="1">
    <citation type="submission" date="2020-10" db="EMBL/GenBank/DDBJ databases">
        <title>Diversity and distribution of actinomycetes associated with coral in the coast of Hainan.</title>
        <authorList>
            <person name="Li F."/>
        </authorList>
    </citation>
    <scope>NUCLEOTIDE SEQUENCE</scope>
    <source>
        <strain evidence="16">HNM0983</strain>
    </source>
</reference>
<keyword evidence="8" id="KW-0238">DNA-binding</keyword>
<dbReference type="SUPFAM" id="SSF57716">
    <property type="entry name" value="Glucocorticoid receptor-like (DNA-binding domain)"/>
    <property type="match status" value="1"/>
</dbReference>
<keyword evidence="17" id="KW-1185">Reference proteome</keyword>
<evidence type="ECO:0000256" key="10">
    <source>
        <dbReference type="ARBA" id="ARBA00023239"/>
    </source>
</evidence>
<dbReference type="SMART" id="SM00898">
    <property type="entry name" value="Fapy_DNA_glyco"/>
    <property type="match status" value="1"/>
</dbReference>
<evidence type="ECO:0000256" key="8">
    <source>
        <dbReference type="ARBA" id="ARBA00023125"/>
    </source>
</evidence>
<dbReference type="PROSITE" id="PS51066">
    <property type="entry name" value="ZF_FPG_2"/>
    <property type="match status" value="1"/>
</dbReference>
<comment type="similarity">
    <text evidence="1">Belongs to the FPG family.</text>
</comment>
<dbReference type="SUPFAM" id="SSF81624">
    <property type="entry name" value="N-terminal domain of MutM-like DNA repair proteins"/>
    <property type="match status" value="1"/>
</dbReference>
<keyword evidence="4" id="KW-0227">DNA damage</keyword>
<dbReference type="GO" id="GO:0003684">
    <property type="term" value="F:damaged DNA binding"/>
    <property type="evidence" value="ECO:0007669"/>
    <property type="project" value="InterPro"/>
</dbReference>
<dbReference type="AlphaFoldDB" id="A0A929BA66"/>
<feature type="domain" description="Formamidopyrimidine-DNA glycosylase catalytic" evidence="15">
    <location>
        <begin position="2"/>
        <end position="153"/>
    </location>
</feature>
<keyword evidence="12" id="KW-0326">Glycosidase</keyword>
<dbReference type="EC" id="4.2.99.18" evidence="2"/>
<dbReference type="InterPro" id="IPR044090">
    <property type="entry name" value="Nei2_N"/>
</dbReference>
<dbReference type="GO" id="GO:0006284">
    <property type="term" value="P:base-excision repair"/>
    <property type="evidence" value="ECO:0007669"/>
    <property type="project" value="InterPro"/>
</dbReference>
<dbReference type="InterPro" id="IPR012319">
    <property type="entry name" value="FPG_cat"/>
</dbReference>
<evidence type="ECO:0000256" key="3">
    <source>
        <dbReference type="ARBA" id="ARBA00022723"/>
    </source>
</evidence>
<name>A0A929BA66_9PSEU</name>
<evidence type="ECO:0000256" key="2">
    <source>
        <dbReference type="ARBA" id="ARBA00012720"/>
    </source>
</evidence>
<accession>A0A929BA66</accession>
<dbReference type="Gene3D" id="1.10.8.50">
    <property type="match status" value="1"/>
</dbReference>
<dbReference type="InterPro" id="IPR015886">
    <property type="entry name" value="H2TH_FPG"/>
</dbReference>
<dbReference type="Gene3D" id="3.20.190.10">
    <property type="entry name" value="MutM-like, N-terminal"/>
    <property type="match status" value="1"/>
</dbReference>
<keyword evidence="7" id="KW-0862">Zinc</keyword>
<evidence type="ECO:0000256" key="12">
    <source>
        <dbReference type="ARBA" id="ARBA00023295"/>
    </source>
</evidence>
<proteinExistence type="inferred from homology"/>
<dbReference type="SMART" id="SM01232">
    <property type="entry name" value="H2TH"/>
    <property type="match status" value="1"/>
</dbReference>
<keyword evidence="3" id="KW-0479">Metal-binding</keyword>
<dbReference type="EMBL" id="JADEYC010000011">
    <property type="protein sequence ID" value="MBE9374276.1"/>
    <property type="molecule type" value="Genomic_DNA"/>
</dbReference>
<protein>
    <recommendedName>
        <fullName evidence="2">DNA-(apurinic or apyrimidinic site) lyase</fullName>
        <ecNumber evidence="2">4.2.99.18</ecNumber>
    </recommendedName>
</protein>
<keyword evidence="10" id="KW-0456">Lyase</keyword>
<dbReference type="SUPFAM" id="SSF46946">
    <property type="entry name" value="S13-like H2TH domain"/>
    <property type="match status" value="1"/>
</dbReference>
<organism evidence="16 17">
    <name type="scientific">Saccharopolyspora montiporae</name>
    <dbReference type="NCBI Taxonomy" id="2781240"/>
    <lineage>
        <taxon>Bacteria</taxon>
        <taxon>Bacillati</taxon>
        <taxon>Actinomycetota</taxon>
        <taxon>Actinomycetes</taxon>
        <taxon>Pseudonocardiales</taxon>
        <taxon>Pseudonocardiaceae</taxon>
        <taxon>Saccharopolyspora</taxon>
    </lineage>
</organism>
<dbReference type="GO" id="GO:0008270">
    <property type="term" value="F:zinc ion binding"/>
    <property type="evidence" value="ECO:0007669"/>
    <property type="project" value="UniProtKB-KW"/>
</dbReference>
<comment type="caution">
    <text evidence="16">The sequence shown here is derived from an EMBL/GenBank/DDBJ whole genome shotgun (WGS) entry which is preliminary data.</text>
</comment>
<dbReference type="InterPro" id="IPR000214">
    <property type="entry name" value="Znf_DNA_glyclase/AP_lyase"/>
</dbReference>
<dbReference type="PANTHER" id="PTHR42697">
    <property type="entry name" value="ENDONUCLEASE 8"/>
    <property type="match status" value="1"/>
</dbReference>
<evidence type="ECO:0000259" key="15">
    <source>
        <dbReference type="PROSITE" id="PS51068"/>
    </source>
</evidence>
<evidence type="ECO:0000256" key="6">
    <source>
        <dbReference type="ARBA" id="ARBA00022801"/>
    </source>
</evidence>
<dbReference type="CDD" id="cd08971">
    <property type="entry name" value="AcNei2_N"/>
    <property type="match status" value="1"/>
</dbReference>
<evidence type="ECO:0000256" key="13">
    <source>
        <dbReference type="PROSITE-ProRule" id="PRU00391"/>
    </source>
</evidence>